<dbReference type="Proteomes" id="UP000663842">
    <property type="component" value="Unassembled WGS sequence"/>
</dbReference>
<evidence type="ECO:0000313" key="11">
    <source>
        <dbReference type="Proteomes" id="UP000663866"/>
    </source>
</evidence>
<dbReference type="GO" id="GO:0031032">
    <property type="term" value="P:actomyosin structure organization"/>
    <property type="evidence" value="ECO:0007669"/>
    <property type="project" value="InterPro"/>
</dbReference>
<dbReference type="EMBL" id="CAJOBG010000198">
    <property type="protein sequence ID" value="CAF3775803.1"/>
    <property type="molecule type" value="Genomic_DNA"/>
</dbReference>
<dbReference type="EMBL" id="CAJNRG010001083">
    <property type="protein sequence ID" value="CAF2026944.1"/>
    <property type="molecule type" value="Genomic_DNA"/>
</dbReference>
<dbReference type="AlphaFoldDB" id="A0A815C299"/>
<dbReference type="Proteomes" id="UP000663866">
    <property type="component" value="Unassembled WGS sequence"/>
</dbReference>
<organism evidence="2 10">
    <name type="scientific">Rotaria magnacalcarata</name>
    <dbReference type="NCBI Taxonomy" id="392030"/>
    <lineage>
        <taxon>Eukaryota</taxon>
        <taxon>Metazoa</taxon>
        <taxon>Spiralia</taxon>
        <taxon>Gnathifera</taxon>
        <taxon>Rotifera</taxon>
        <taxon>Eurotatoria</taxon>
        <taxon>Bdelloidea</taxon>
        <taxon>Philodinida</taxon>
        <taxon>Philodinidae</taxon>
        <taxon>Rotaria</taxon>
    </lineage>
</organism>
<dbReference type="GO" id="GO:0015629">
    <property type="term" value="C:actin cytoskeleton"/>
    <property type="evidence" value="ECO:0007669"/>
    <property type="project" value="TreeGrafter"/>
</dbReference>
<dbReference type="PRINTS" id="PR00889">
    <property type="entry name" value="CALPONIN"/>
</dbReference>
<evidence type="ECO:0000313" key="8">
    <source>
        <dbReference type="EMBL" id="CAF3791956.1"/>
    </source>
</evidence>
<sequence length="141" mass="16071">MALDRAVKDKIFYKQDSEQEKAAREWIEAVTGERFPTDDYEEALHDGIMLCKLMNKLKPGSVPKIHTQGCPIKLRENIGLFQNAARAYGVNASEVFQAVDCFDKQNIQQVTLCIFALNRTAQKNNFNGPKLNYQTKLPVYD</sequence>
<dbReference type="EMBL" id="CAJNOV010007336">
    <property type="protein sequence ID" value="CAF1277860.1"/>
    <property type="molecule type" value="Genomic_DNA"/>
</dbReference>
<dbReference type="GO" id="GO:0051015">
    <property type="term" value="F:actin filament binding"/>
    <property type="evidence" value="ECO:0007669"/>
    <property type="project" value="TreeGrafter"/>
</dbReference>
<name>A0A815C299_9BILA</name>
<dbReference type="EMBL" id="CAJOBI010000082">
    <property type="protein sequence ID" value="CAF3791956.1"/>
    <property type="molecule type" value="Genomic_DNA"/>
</dbReference>
<evidence type="ECO:0000313" key="7">
    <source>
        <dbReference type="EMBL" id="CAF3785807.1"/>
    </source>
</evidence>
<evidence type="ECO:0000259" key="1">
    <source>
        <dbReference type="PROSITE" id="PS50021"/>
    </source>
</evidence>
<dbReference type="Proteomes" id="UP000663855">
    <property type="component" value="Unassembled WGS sequence"/>
</dbReference>
<dbReference type="EMBL" id="CAJOBH010000365">
    <property type="protein sequence ID" value="CAF3785807.1"/>
    <property type="molecule type" value="Genomic_DNA"/>
</dbReference>
<dbReference type="InterPro" id="IPR050606">
    <property type="entry name" value="Calponin-like"/>
</dbReference>
<evidence type="ECO:0000313" key="3">
    <source>
        <dbReference type="EMBL" id="CAF2026944.1"/>
    </source>
</evidence>
<protein>
    <recommendedName>
        <fullName evidence="1">Calponin-homology (CH) domain-containing protein</fullName>
    </recommendedName>
</protein>
<dbReference type="Proteomes" id="UP000663887">
    <property type="component" value="Unassembled WGS sequence"/>
</dbReference>
<evidence type="ECO:0000313" key="4">
    <source>
        <dbReference type="EMBL" id="CAF2070430.1"/>
    </source>
</evidence>
<dbReference type="PRINTS" id="PR00888">
    <property type="entry name" value="SM22CALPONIN"/>
</dbReference>
<evidence type="ECO:0000313" key="5">
    <source>
        <dbReference type="EMBL" id="CAF2141916.1"/>
    </source>
</evidence>
<gene>
    <name evidence="7" type="ORF">BYL167_LOCUS2174</name>
    <name evidence="2" type="ORF">CJN711_LOCUS15818</name>
    <name evidence="4" type="ORF">MBJ925_LOCUS16615</name>
    <name evidence="6" type="ORF">OVN521_LOCUS2505</name>
    <name evidence="8" type="ORF">SMN809_LOCUS683</name>
    <name evidence="9" type="ORF">UXM345_LOCUS12937</name>
    <name evidence="5" type="ORF">WKI299_LOCUS28550</name>
    <name evidence="3" type="ORF">XDN619_LOCUS4639</name>
</gene>
<dbReference type="GO" id="GO:0007015">
    <property type="term" value="P:actin filament organization"/>
    <property type="evidence" value="ECO:0007669"/>
    <property type="project" value="TreeGrafter"/>
</dbReference>
<reference evidence="2" key="1">
    <citation type="submission" date="2021-02" db="EMBL/GenBank/DDBJ databases">
        <authorList>
            <person name="Nowell W R."/>
        </authorList>
    </citation>
    <scope>NUCLEOTIDE SEQUENCE</scope>
</reference>
<evidence type="ECO:0000313" key="9">
    <source>
        <dbReference type="EMBL" id="CAF3944133.1"/>
    </source>
</evidence>
<dbReference type="InterPro" id="IPR036872">
    <property type="entry name" value="CH_dom_sf"/>
</dbReference>
<dbReference type="Proteomes" id="UP000663824">
    <property type="component" value="Unassembled WGS sequence"/>
</dbReference>
<dbReference type="PANTHER" id="PTHR47385:SF24">
    <property type="entry name" value="MUSCLE-SPECIFIC PROTEIN 20"/>
    <property type="match status" value="1"/>
</dbReference>
<dbReference type="InterPro" id="IPR003096">
    <property type="entry name" value="SM22_calponin"/>
</dbReference>
<keyword evidence="11" id="KW-1185">Reference proteome</keyword>
<comment type="caution">
    <text evidence="2">The sequence shown here is derived from an EMBL/GenBank/DDBJ whole genome shotgun (WGS) entry which is preliminary data.</text>
</comment>
<dbReference type="PROSITE" id="PS50021">
    <property type="entry name" value="CH"/>
    <property type="match status" value="1"/>
</dbReference>
<evidence type="ECO:0000313" key="6">
    <source>
        <dbReference type="EMBL" id="CAF3775803.1"/>
    </source>
</evidence>
<dbReference type="Pfam" id="PF00307">
    <property type="entry name" value="CH"/>
    <property type="match status" value="1"/>
</dbReference>
<dbReference type="PANTHER" id="PTHR47385">
    <property type="entry name" value="CALPONIN"/>
    <property type="match status" value="1"/>
</dbReference>
<dbReference type="Gene3D" id="1.10.418.10">
    <property type="entry name" value="Calponin-like domain"/>
    <property type="match status" value="1"/>
</dbReference>
<dbReference type="Proteomes" id="UP000663856">
    <property type="component" value="Unassembled WGS sequence"/>
</dbReference>
<dbReference type="EMBL" id="CAJNRE010008061">
    <property type="protein sequence ID" value="CAF2070430.1"/>
    <property type="molecule type" value="Genomic_DNA"/>
</dbReference>
<dbReference type="Proteomes" id="UP000676336">
    <property type="component" value="Unassembled WGS sequence"/>
</dbReference>
<evidence type="ECO:0000313" key="10">
    <source>
        <dbReference type="Proteomes" id="UP000663855"/>
    </source>
</evidence>
<proteinExistence type="predicted"/>
<dbReference type="InterPro" id="IPR001715">
    <property type="entry name" value="CH_dom"/>
</dbReference>
<feature type="domain" description="Calponin-homology (CH)" evidence="1">
    <location>
        <begin position="17"/>
        <end position="121"/>
    </location>
</feature>
<accession>A0A815C299</accession>
<dbReference type="Proteomes" id="UP000681967">
    <property type="component" value="Unassembled WGS sequence"/>
</dbReference>
<dbReference type="EMBL" id="CAJOBF010001375">
    <property type="protein sequence ID" value="CAF3944133.1"/>
    <property type="molecule type" value="Genomic_DNA"/>
</dbReference>
<dbReference type="SUPFAM" id="SSF47576">
    <property type="entry name" value="Calponin-homology domain, CH-domain"/>
    <property type="match status" value="1"/>
</dbReference>
<dbReference type="EMBL" id="CAJNRF010012521">
    <property type="protein sequence ID" value="CAF2141916.1"/>
    <property type="molecule type" value="Genomic_DNA"/>
</dbReference>
<dbReference type="SMART" id="SM00033">
    <property type="entry name" value="CH"/>
    <property type="match status" value="1"/>
</dbReference>
<evidence type="ECO:0000313" key="2">
    <source>
        <dbReference type="EMBL" id="CAF1277860.1"/>
    </source>
</evidence>
<dbReference type="InterPro" id="IPR001997">
    <property type="entry name" value="Calponin/LIMCH1"/>
</dbReference>